<dbReference type="EMBL" id="JAIWYP010000013">
    <property type="protein sequence ID" value="KAH3717146.1"/>
    <property type="molecule type" value="Genomic_DNA"/>
</dbReference>
<evidence type="ECO:0000313" key="2">
    <source>
        <dbReference type="Proteomes" id="UP000828390"/>
    </source>
</evidence>
<evidence type="ECO:0008006" key="3">
    <source>
        <dbReference type="Google" id="ProtNLM"/>
    </source>
</evidence>
<name>A0A9D4C4A6_DREPO</name>
<dbReference type="SUPFAM" id="SSF54236">
    <property type="entry name" value="Ubiquitin-like"/>
    <property type="match status" value="1"/>
</dbReference>
<dbReference type="InterPro" id="IPR029071">
    <property type="entry name" value="Ubiquitin-like_domsf"/>
</dbReference>
<reference evidence="1" key="2">
    <citation type="submission" date="2020-11" db="EMBL/GenBank/DDBJ databases">
        <authorList>
            <person name="McCartney M.A."/>
            <person name="Auch B."/>
            <person name="Kono T."/>
            <person name="Mallez S."/>
            <person name="Becker A."/>
            <person name="Gohl D.M."/>
            <person name="Silverstein K.A.T."/>
            <person name="Koren S."/>
            <person name="Bechman K.B."/>
            <person name="Herman A."/>
            <person name="Abrahante J.E."/>
            <person name="Garbe J."/>
        </authorList>
    </citation>
    <scope>NUCLEOTIDE SEQUENCE</scope>
    <source>
        <strain evidence="1">Duluth1</strain>
        <tissue evidence="1">Whole animal</tissue>
    </source>
</reference>
<comment type="caution">
    <text evidence="1">The sequence shown here is derived from an EMBL/GenBank/DDBJ whole genome shotgun (WGS) entry which is preliminary data.</text>
</comment>
<reference evidence="1" key="1">
    <citation type="journal article" date="2019" name="bioRxiv">
        <title>The Genome of the Zebra Mussel, Dreissena polymorpha: A Resource for Invasive Species Research.</title>
        <authorList>
            <person name="McCartney M.A."/>
            <person name="Auch B."/>
            <person name="Kono T."/>
            <person name="Mallez S."/>
            <person name="Zhang Y."/>
            <person name="Obille A."/>
            <person name="Becker A."/>
            <person name="Abrahante J.E."/>
            <person name="Garbe J."/>
            <person name="Badalamenti J.P."/>
            <person name="Herman A."/>
            <person name="Mangelson H."/>
            <person name="Liachko I."/>
            <person name="Sullivan S."/>
            <person name="Sone E.D."/>
            <person name="Koren S."/>
            <person name="Silverstein K.A.T."/>
            <person name="Beckman K.B."/>
            <person name="Gohl D.M."/>
        </authorList>
    </citation>
    <scope>NUCLEOTIDE SEQUENCE</scope>
    <source>
        <strain evidence="1">Duluth1</strain>
        <tissue evidence="1">Whole animal</tissue>
    </source>
</reference>
<organism evidence="1 2">
    <name type="scientific">Dreissena polymorpha</name>
    <name type="common">Zebra mussel</name>
    <name type="synonym">Mytilus polymorpha</name>
    <dbReference type="NCBI Taxonomy" id="45954"/>
    <lineage>
        <taxon>Eukaryota</taxon>
        <taxon>Metazoa</taxon>
        <taxon>Spiralia</taxon>
        <taxon>Lophotrochozoa</taxon>
        <taxon>Mollusca</taxon>
        <taxon>Bivalvia</taxon>
        <taxon>Autobranchia</taxon>
        <taxon>Heteroconchia</taxon>
        <taxon>Euheterodonta</taxon>
        <taxon>Imparidentia</taxon>
        <taxon>Neoheterodontei</taxon>
        <taxon>Myida</taxon>
        <taxon>Dreissenoidea</taxon>
        <taxon>Dreissenidae</taxon>
        <taxon>Dreissena</taxon>
    </lineage>
</organism>
<accession>A0A9D4C4A6</accession>
<protein>
    <recommendedName>
        <fullName evidence="3">Ubiquitin-like domain-containing protein</fullName>
    </recommendedName>
</protein>
<evidence type="ECO:0000313" key="1">
    <source>
        <dbReference type="EMBL" id="KAH3717146.1"/>
    </source>
</evidence>
<sequence length="84" mass="9763">MSNINIIIQGINGDLRIISISEEASIQKLKKRVKEAFNLPVDDDIRILYITRNLYEVDSHGREQFLKDYQIGDMALVFIFPRIP</sequence>
<proteinExistence type="predicted"/>
<keyword evidence="2" id="KW-1185">Reference proteome</keyword>
<gene>
    <name evidence="1" type="ORF">DPMN_059926</name>
</gene>
<dbReference type="Proteomes" id="UP000828390">
    <property type="component" value="Unassembled WGS sequence"/>
</dbReference>
<dbReference type="AlphaFoldDB" id="A0A9D4C4A6"/>